<feature type="signal peptide" evidence="16">
    <location>
        <begin position="1"/>
        <end position="20"/>
    </location>
</feature>
<evidence type="ECO:0000256" key="14">
    <source>
        <dbReference type="ARBA" id="ARBA00023288"/>
    </source>
</evidence>
<keyword evidence="19" id="KW-1185">Reference proteome</keyword>
<evidence type="ECO:0000256" key="4">
    <source>
        <dbReference type="ARBA" id="ARBA00022475"/>
    </source>
</evidence>
<evidence type="ECO:0000256" key="12">
    <source>
        <dbReference type="ARBA" id="ARBA00023157"/>
    </source>
</evidence>
<dbReference type="GO" id="GO:0046872">
    <property type="term" value="F:metal ion binding"/>
    <property type="evidence" value="ECO:0007669"/>
    <property type="project" value="UniProtKB-UniRule"/>
</dbReference>
<comment type="similarity">
    <text evidence="3">Belongs to the RBT5 family.</text>
</comment>
<evidence type="ECO:0000256" key="8">
    <source>
        <dbReference type="ARBA" id="ARBA00022723"/>
    </source>
</evidence>
<feature type="disulfide bond" evidence="15">
    <location>
        <begin position="50"/>
        <end position="83"/>
    </location>
</feature>
<keyword evidence="5" id="KW-0964">Secreted</keyword>
<evidence type="ECO:0000256" key="7">
    <source>
        <dbReference type="ARBA" id="ARBA00022622"/>
    </source>
</evidence>
<feature type="domain" description="CFEM" evidence="17">
    <location>
        <begin position="1"/>
        <end position="110"/>
    </location>
</feature>
<keyword evidence="6 15" id="KW-0349">Heme</keyword>
<feature type="binding site" description="axial binding residue" evidence="15">
    <location>
        <position position="45"/>
    </location>
    <ligand>
        <name>heme</name>
        <dbReference type="ChEBI" id="CHEBI:30413"/>
    </ligand>
    <ligandPart>
        <name>Fe</name>
        <dbReference type="ChEBI" id="CHEBI:18248"/>
    </ligandPart>
</feature>
<dbReference type="Pfam" id="PF05730">
    <property type="entry name" value="CFEM"/>
    <property type="match status" value="1"/>
</dbReference>
<keyword evidence="14" id="KW-0449">Lipoprotein</keyword>
<evidence type="ECO:0000313" key="18">
    <source>
        <dbReference type="EMBL" id="GAM40427.1"/>
    </source>
</evidence>
<gene>
    <name evidence="18" type="ORF">TCE0_039f12770</name>
</gene>
<protein>
    <submittedName>
        <fullName evidence="18">CFEM domain protein</fullName>
    </submittedName>
</protein>
<dbReference type="AlphaFoldDB" id="A0A6N4SL29"/>
<feature type="chain" id="PRO_5028049607" evidence="16">
    <location>
        <begin position="21"/>
        <end position="193"/>
    </location>
</feature>
<comment type="subcellular location">
    <subcellularLocation>
        <location evidence="1">Cell membrane</location>
        <topology evidence="1">Lipid-anchor</topology>
        <topology evidence="1">GPI-anchor</topology>
    </subcellularLocation>
    <subcellularLocation>
        <location evidence="2">Secreted</location>
    </subcellularLocation>
</comment>
<dbReference type="GO" id="GO:0005576">
    <property type="term" value="C:extracellular region"/>
    <property type="evidence" value="ECO:0007669"/>
    <property type="project" value="UniProtKB-SubCell"/>
</dbReference>
<keyword evidence="4" id="KW-1003">Cell membrane</keyword>
<accession>A0A6N4SL29</accession>
<dbReference type="InterPro" id="IPR051735">
    <property type="entry name" value="CFEM_domain"/>
</dbReference>
<evidence type="ECO:0000256" key="5">
    <source>
        <dbReference type="ARBA" id="ARBA00022525"/>
    </source>
</evidence>
<keyword evidence="7" id="KW-0336">GPI-anchor</keyword>
<evidence type="ECO:0000256" key="10">
    <source>
        <dbReference type="ARBA" id="ARBA00023004"/>
    </source>
</evidence>
<keyword evidence="13" id="KW-0325">Glycoprotein</keyword>
<comment type="caution">
    <text evidence="18">The sequence shown here is derived from an EMBL/GenBank/DDBJ whole genome shotgun (WGS) entry which is preliminary data.</text>
</comment>
<keyword evidence="10 15" id="KW-0408">Iron</keyword>
<organism evidence="18 19">
    <name type="scientific">Talaromyces pinophilus</name>
    <name type="common">Penicillium pinophilum</name>
    <dbReference type="NCBI Taxonomy" id="128442"/>
    <lineage>
        <taxon>Eukaryota</taxon>
        <taxon>Fungi</taxon>
        <taxon>Dikarya</taxon>
        <taxon>Ascomycota</taxon>
        <taxon>Pezizomycotina</taxon>
        <taxon>Eurotiomycetes</taxon>
        <taxon>Eurotiomycetidae</taxon>
        <taxon>Eurotiales</taxon>
        <taxon>Trichocomaceae</taxon>
        <taxon>Talaromyces</taxon>
        <taxon>Talaromyces sect. Talaromyces</taxon>
    </lineage>
</organism>
<dbReference type="InterPro" id="IPR008427">
    <property type="entry name" value="Extracellular_membr_CFEM_dom"/>
</dbReference>
<dbReference type="GO" id="GO:0005886">
    <property type="term" value="C:plasma membrane"/>
    <property type="evidence" value="ECO:0007669"/>
    <property type="project" value="UniProtKB-SubCell"/>
</dbReference>
<keyword evidence="8 15" id="KW-0479">Metal-binding</keyword>
<evidence type="ECO:0000256" key="1">
    <source>
        <dbReference type="ARBA" id="ARBA00004609"/>
    </source>
</evidence>
<dbReference type="GO" id="GO:0098552">
    <property type="term" value="C:side of membrane"/>
    <property type="evidence" value="ECO:0007669"/>
    <property type="project" value="UniProtKB-KW"/>
</dbReference>
<comment type="caution">
    <text evidence="15">Lacks conserved residue(s) required for the propagation of feature annotation.</text>
</comment>
<dbReference type="EMBL" id="DF933835">
    <property type="protein sequence ID" value="GAM40427.1"/>
    <property type="molecule type" value="Genomic_DNA"/>
</dbReference>
<evidence type="ECO:0000259" key="17">
    <source>
        <dbReference type="PROSITE" id="PS52012"/>
    </source>
</evidence>
<reference evidence="19" key="1">
    <citation type="journal article" date="2015" name="Genome Announc.">
        <title>Draft genome sequence of Talaromyces cellulolyticus strain Y-94, a source of lignocellulosic biomass-degrading enzymes.</title>
        <authorList>
            <person name="Fujii T."/>
            <person name="Koike H."/>
            <person name="Sawayama S."/>
            <person name="Yano S."/>
            <person name="Inoue H."/>
        </authorList>
    </citation>
    <scope>NUCLEOTIDE SEQUENCE [LARGE SCALE GENOMIC DNA]</scope>
    <source>
        <strain evidence="19">Y-94</strain>
    </source>
</reference>
<evidence type="ECO:0000256" key="11">
    <source>
        <dbReference type="ARBA" id="ARBA00023136"/>
    </source>
</evidence>
<dbReference type="Proteomes" id="UP000053095">
    <property type="component" value="Unassembled WGS sequence"/>
</dbReference>
<evidence type="ECO:0000256" key="3">
    <source>
        <dbReference type="ARBA" id="ARBA00010031"/>
    </source>
</evidence>
<keyword evidence="12 15" id="KW-1015">Disulfide bond</keyword>
<name>A0A6N4SL29_TALPI</name>
<evidence type="ECO:0000256" key="2">
    <source>
        <dbReference type="ARBA" id="ARBA00004613"/>
    </source>
</evidence>
<evidence type="ECO:0000256" key="15">
    <source>
        <dbReference type="PROSITE-ProRule" id="PRU01356"/>
    </source>
</evidence>
<evidence type="ECO:0000256" key="9">
    <source>
        <dbReference type="ARBA" id="ARBA00022729"/>
    </source>
</evidence>
<evidence type="ECO:0000256" key="13">
    <source>
        <dbReference type="ARBA" id="ARBA00023180"/>
    </source>
</evidence>
<dbReference type="PANTHER" id="PTHR37928:SF2">
    <property type="entry name" value="GPI ANCHORED CFEM DOMAIN PROTEIN (AFU_ORTHOLOGUE AFUA_6G10580)"/>
    <property type="match status" value="1"/>
</dbReference>
<evidence type="ECO:0000313" key="19">
    <source>
        <dbReference type="Proteomes" id="UP000053095"/>
    </source>
</evidence>
<dbReference type="PROSITE" id="PS52012">
    <property type="entry name" value="CFEM"/>
    <property type="match status" value="1"/>
</dbReference>
<sequence>MKFTTSVLSGLALCVANVAAQDFGSLPSCARSCATNAIPASCGLDVKCICSTSSFISSVSCCVATACDAADQQTTLQFAEQLCAGAGITNLPSAAGCSATGAATGTATGAATSAATAGTATSIASAASSAVTSAKTSASAVSSSAAATTTASGTASSSASSSSHSGAATPLAKGNGVAAAGAGAAALLAAIFV</sequence>
<keyword evidence="11" id="KW-0472">Membrane</keyword>
<keyword evidence="9 16" id="KW-0732">Signal</keyword>
<dbReference type="PANTHER" id="PTHR37928">
    <property type="entry name" value="CFEM DOMAIN PROTEIN (AFU_ORTHOLOGUE AFUA_6G14090)"/>
    <property type="match status" value="1"/>
</dbReference>
<proteinExistence type="inferred from homology"/>
<dbReference type="SMART" id="SM00747">
    <property type="entry name" value="CFEM"/>
    <property type="match status" value="1"/>
</dbReference>
<evidence type="ECO:0000256" key="6">
    <source>
        <dbReference type="ARBA" id="ARBA00022617"/>
    </source>
</evidence>
<evidence type="ECO:0000256" key="16">
    <source>
        <dbReference type="SAM" id="SignalP"/>
    </source>
</evidence>